<dbReference type="GO" id="GO:0004575">
    <property type="term" value="F:sucrose alpha-glucosidase activity"/>
    <property type="evidence" value="ECO:0007669"/>
    <property type="project" value="TreeGrafter"/>
</dbReference>
<evidence type="ECO:0000256" key="3">
    <source>
        <dbReference type="ARBA" id="ARBA00023295"/>
    </source>
</evidence>
<dbReference type="GO" id="GO:0005987">
    <property type="term" value="P:sucrose catabolic process"/>
    <property type="evidence" value="ECO:0007669"/>
    <property type="project" value="TreeGrafter"/>
</dbReference>
<feature type="compositionally biased region" description="Low complexity" evidence="4">
    <location>
        <begin position="1653"/>
        <end position="1662"/>
    </location>
</feature>
<reference evidence="9" key="1">
    <citation type="submission" date="2020-08" db="EMBL/GenBank/DDBJ databases">
        <title>Genome public.</title>
        <authorList>
            <person name="Liu C."/>
            <person name="Sun Q."/>
        </authorList>
    </citation>
    <scope>NUCLEOTIDE SEQUENCE</scope>
    <source>
        <strain evidence="9">NSJ-54</strain>
    </source>
</reference>
<dbReference type="Pfam" id="PF12733">
    <property type="entry name" value="Cadherin-like"/>
    <property type="match status" value="4"/>
</dbReference>
<feature type="domain" description="Cadherin-like beta-sandwich-like" evidence="8">
    <location>
        <begin position="1473"/>
        <end position="1548"/>
    </location>
</feature>
<dbReference type="SMART" id="SM00640">
    <property type="entry name" value="Glyco_32"/>
    <property type="match status" value="1"/>
</dbReference>
<feature type="domain" description="Cadherin-like beta-sandwich-like" evidence="8">
    <location>
        <begin position="1570"/>
        <end position="1648"/>
    </location>
</feature>
<evidence type="ECO:0000259" key="8">
    <source>
        <dbReference type="Pfam" id="PF12733"/>
    </source>
</evidence>
<dbReference type="CDD" id="cd18622">
    <property type="entry name" value="GH32_Inu-like"/>
    <property type="match status" value="1"/>
</dbReference>
<feature type="domain" description="Glycosyl hydrolase family 32 C-terminal" evidence="7">
    <location>
        <begin position="1218"/>
        <end position="1350"/>
    </location>
</feature>
<name>A0A926IA75_9FIRM</name>
<feature type="region of interest" description="Disordered" evidence="4">
    <location>
        <begin position="1653"/>
        <end position="1692"/>
    </location>
</feature>
<dbReference type="InterPro" id="IPR013189">
    <property type="entry name" value="Glyco_hydro_32_C"/>
</dbReference>
<dbReference type="InterPro" id="IPR013320">
    <property type="entry name" value="ConA-like_dom_sf"/>
</dbReference>
<keyword evidence="5" id="KW-0812">Transmembrane</keyword>
<dbReference type="SUPFAM" id="SSF75005">
    <property type="entry name" value="Arabinanase/levansucrase/invertase"/>
    <property type="match status" value="1"/>
</dbReference>
<keyword evidence="2" id="KW-0378">Hydrolase</keyword>
<keyword evidence="10" id="KW-1185">Reference proteome</keyword>
<comment type="similarity">
    <text evidence="1">Belongs to the glycosyl hydrolase 32 family.</text>
</comment>
<dbReference type="PANTHER" id="PTHR42800:SF1">
    <property type="entry name" value="EXOINULINASE INUD (AFU_ORTHOLOGUE AFUA_5G00480)"/>
    <property type="match status" value="1"/>
</dbReference>
<keyword evidence="5" id="KW-1133">Transmembrane helix</keyword>
<evidence type="ECO:0000256" key="5">
    <source>
        <dbReference type="SAM" id="Phobius"/>
    </source>
</evidence>
<dbReference type="RefSeq" id="WP_262397034.1">
    <property type="nucleotide sequence ID" value="NZ_JACRTC010000002.1"/>
</dbReference>
<dbReference type="PANTHER" id="PTHR42800">
    <property type="entry name" value="EXOINULINASE INUD (AFU_ORTHOLOGUE AFUA_5G00480)"/>
    <property type="match status" value="1"/>
</dbReference>
<dbReference type="Pfam" id="PF00251">
    <property type="entry name" value="Glyco_hydro_32N"/>
    <property type="match status" value="1"/>
</dbReference>
<keyword evidence="5" id="KW-0472">Membrane</keyword>
<dbReference type="InterPro" id="IPR025883">
    <property type="entry name" value="Cadherin-like_domain"/>
</dbReference>
<dbReference type="SUPFAM" id="SSF49899">
    <property type="entry name" value="Concanavalin A-like lectins/glucanases"/>
    <property type="match status" value="1"/>
</dbReference>
<dbReference type="Gene3D" id="2.115.10.20">
    <property type="entry name" value="Glycosyl hydrolase domain, family 43"/>
    <property type="match status" value="1"/>
</dbReference>
<dbReference type="Pfam" id="PF08244">
    <property type="entry name" value="Glyco_hydro_32C"/>
    <property type="match status" value="1"/>
</dbReference>
<dbReference type="Gene3D" id="2.60.120.560">
    <property type="entry name" value="Exo-inulinase, domain 1"/>
    <property type="match status" value="5"/>
</dbReference>
<feature type="domain" description="Glycosyl hydrolase family 32 N-terminal" evidence="6">
    <location>
        <begin position="872"/>
        <end position="1198"/>
    </location>
</feature>
<organism evidence="9 10">
    <name type="scientific">Zongyangia hominis</name>
    <dbReference type="NCBI Taxonomy" id="2763677"/>
    <lineage>
        <taxon>Bacteria</taxon>
        <taxon>Bacillati</taxon>
        <taxon>Bacillota</taxon>
        <taxon>Clostridia</taxon>
        <taxon>Eubacteriales</taxon>
        <taxon>Oscillospiraceae</taxon>
        <taxon>Zongyangia</taxon>
    </lineage>
</organism>
<dbReference type="GO" id="GO:0005737">
    <property type="term" value="C:cytoplasm"/>
    <property type="evidence" value="ECO:0007669"/>
    <property type="project" value="TreeGrafter"/>
</dbReference>
<feature type="transmembrane region" description="Helical" evidence="5">
    <location>
        <begin position="1695"/>
        <end position="1713"/>
    </location>
</feature>
<dbReference type="InterPro" id="IPR013148">
    <property type="entry name" value="Glyco_hydro_32_N"/>
</dbReference>
<evidence type="ECO:0000256" key="2">
    <source>
        <dbReference type="ARBA" id="ARBA00022801"/>
    </source>
</evidence>
<gene>
    <name evidence="9" type="ORF">H8709_03685</name>
</gene>
<dbReference type="PROSITE" id="PS00609">
    <property type="entry name" value="GLYCOSYL_HYDROL_F32"/>
    <property type="match status" value="1"/>
</dbReference>
<sequence>MHSKTSRGLLSRRILPALLAIIMAVSLLPMGALSAVAAGSADLEGVAGNNVTGNAQDGYVVARVENANNFVGSSTKVEAFTYEAQMLFSPGGSNIGTLMFGAAGEGAGITQPFFGLELSARQNGEKYDLYLTMFCETAPQTPVYMFMNVLAGTGVSLTDLHSLKVSVSPKKEFSVWVNGNPVAVKFQANFADYYKGGTLGFMTYNTQTTFQNVKYTDEGAFAAADGTLPLAGVTGNNVTGNAQDGYVLERIANSNNFAGSSTSVKAFTYEAKMLIAPGGSNKSTLTFGAPNAGGDMNHPFFGVELYAGQNGDKYDLYLTMFCEKAPANAEWMFTNVLAASGVSLDSPHTVKISVDAVKAFSVSVDGKKVDVKVPASFAEYYTGGHLGFMTYDTQSTFSDVRYSDEGDFGTGFTSNLPGWRGVSGAWTEVPGGYQGSGSGNVFAMSTKAVNSSDPFTYEAKMTLGLDQQAGGIAFGVKDPGNPAGKWICINVDRGGVSRIFSETNAKADWIHDVALTQEQKNKTTYQLKVERAVKDGPLSFYLDGQLIYTKDMPEFAGGYFGLITCNATATFDQVNYTIDGATTGFTSNLTGWTPLNGTWSEVADGYQGVHAGKDTFAYAKDTAITKEDTFIYEADVEIKAGQDAAGILFGVMNPDHPTNDRGEPDHLFCLMAVRGGGSVFAFAHKDGKDEFVNTKAMTDADKAATIYHMRVEYLGSQTANFYINGTLYHSFTLPSFEGGQFGLIVANNTTATFDNVNYYSAVEPKVIGITVEGAQMNEQFDPSLTTYMGSVPYGTASVKITAECPEGLVLTIGGKSAKSGEALDVALGEDMNVIKIVARDVDSGLSAIYTLNIQQMFDEDTIYNQDYRPTFHFTPFRHQMNDPNGLVYNSVTGEYHMFFQCNRSFDSGVGGTTSWGHAVSKDMVNWKELPLAITPDELGVIFSGSGVIDWNNTSGLFEEDPTSPDYTAPGARMVFFYTNTNGFVQSMAYSKDNGRTLIKYANNPVVANPGGVYGPEMRDPCVFWYEDASMENGGVWVMVTVDYRSPHVHLFTSHNLKDWKHSGQVMDIHGAAFGSECPDLYPLALDGDQNNVKWVFRGGGVFYIVGHMEKTGEDTVMFVPETENIRPLNGIADQFPGIPEPELYATQTYSDEPSGRRIGVSWIRERGGNVPGRIWNSAQSLPTENTLRTVNGKPQLFNYPAAEVDAMRDEKILSLKDVQVDESSENVLKDFQSFNCDMDATITLGTATEVGFKLRVGGGRQLKITYNKNDGKLYVDKTTSDGDGAAGVYTPDMTVMDGNKIKLRMLLDQICYDVYGNDGEVGIQGFFYNDLSNAGMEFFSNGTATLDLDVYSMKAMDRTVPDPVVPTVLTDLTLSSALLTPNFSADVTEYTATVANSVGSIKVLPTYTGDAAVTVNGTEVASGAYSVDIALSVGENTITVVAGEKTYTIKVTREEPAPVPTVLTGLALSTGTLAPNFSTEVTEYTATVANSVDSIKVLPTYTGDAAVTVNGTEVASGEYSAGISLSVGENAITVVAGEKTYTIKVTREDKKPPVTETPFLDGLELSQGVLKPSFDKDVNAYTASVGNATDSIQVKPFYSGEMAVTVNGKAVESGVFSEAIALDVGENTIEVKLVMGEKDNIYTIVVTRAKPADTTKPTTTKPSIPGGHSSDWKWPEGTAKPGTGKENPQSGDASALPIALLLMAGAAGTAVFLSRKRKK</sequence>
<dbReference type="Proteomes" id="UP000660861">
    <property type="component" value="Unassembled WGS sequence"/>
</dbReference>
<dbReference type="EMBL" id="JACRTC010000002">
    <property type="protein sequence ID" value="MBC8569926.1"/>
    <property type="molecule type" value="Genomic_DNA"/>
</dbReference>
<evidence type="ECO:0000259" key="7">
    <source>
        <dbReference type="Pfam" id="PF08244"/>
    </source>
</evidence>
<dbReference type="InterPro" id="IPR023296">
    <property type="entry name" value="Glyco_hydro_beta-prop_sf"/>
</dbReference>
<protein>
    <submittedName>
        <fullName evidence="9">Cadherin-like beta sandwich domain-containing protein</fullName>
    </submittedName>
</protein>
<dbReference type="InterPro" id="IPR001362">
    <property type="entry name" value="Glyco_hydro_32"/>
</dbReference>
<dbReference type="InterPro" id="IPR018053">
    <property type="entry name" value="Glyco_hydro_32_AS"/>
</dbReference>
<keyword evidence="3" id="KW-0326">Glycosidase</keyword>
<accession>A0A926IA75</accession>
<evidence type="ECO:0000313" key="9">
    <source>
        <dbReference type="EMBL" id="MBC8569926.1"/>
    </source>
</evidence>
<evidence type="ECO:0000313" key="10">
    <source>
        <dbReference type="Proteomes" id="UP000660861"/>
    </source>
</evidence>
<comment type="caution">
    <text evidence="9">The sequence shown here is derived from an EMBL/GenBank/DDBJ whole genome shotgun (WGS) entry which is preliminary data.</text>
</comment>
<evidence type="ECO:0000259" key="6">
    <source>
        <dbReference type="Pfam" id="PF00251"/>
    </source>
</evidence>
<evidence type="ECO:0000256" key="4">
    <source>
        <dbReference type="SAM" id="MobiDB-lite"/>
    </source>
</evidence>
<feature type="domain" description="Cadherin-like beta-sandwich-like" evidence="8">
    <location>
        <begin position="1369"/>
        <end position="1454"/>
    </location>
</feature>
<proteinExistence type="inferred from homology"/>
<evidence type="ECO:0000256" key="1">
    <source>
        <dbReference type="ARBA" id="ARBA00009902"/>
    </source>
</evidence>
<feature type="domain" description="Cadherin-like beta-sandwich-like" evidence="8">
    <location>
        <begin position="770"/>
        <end position="853"/>
    </location>
</feature>